<dbReference type="Gene3D" id="1.20.58.80">
    <property type="entry name" value="Phosphotransferase system, lactose/cellobiose-type IIA subunit"/>
    <property type="match status" value="1"/>
</dbReference>
<organism evidence="2 3">
    <name type="scientific">Syncephalastrum racemosum</name>
    <name type="common">Filamentous fungus</name>
    <dbReference type="NCBI Taxonomy" id="13706"/>
    <lineage>
        <taxon>Eukaryota</taxon>
        <taxon>Fungi</taxon>
        <taxon>Fungi incertae sedis</taxon>
        <taxon>Mucoromycota</taxon>
        <taxon>Mucoromycotina</taxon>
        <taxon>Mucoromycetes</taxon>
        <taxon>Mucorales</taxon>
        <taxon>Syncephalastraceae</taxon>
        <taxon>Syncephalastrum</taxon>
    </lineage>
</organism>
<evidence type="ECO:0008006" key="4">
    <source>
        <dbReference type="Google" id="ProtNLM"/>
    </source>
</evidence>
<dbReference type="OrthoDB" id="2414723at2759"/>
<protein>
    <recommendedName>
        <fullName evidence="4">MIT domain-containing protein</fullName>
    </recommendedName>
</protein>
<evidence type="ECO:0000256" key="1">
    <source>
        <dbReference type="SAM" id="MobiDB-lite"/>
    </source>
</evidence>
<name>A0A1X2HNE1_SYNRA</name>
<sequence>MSKLANYLWSSDDIHAQRANNDIALVDKQQVEQGVTLLNVATEMDHSGNHQMAMELYMMGLDRIIAALPLDMDASAKRALESKLMEFKESKALELEPSHASPSLHELSPSEQDSAYEDPAKQPVSSFTGTLSGLLVDSLVYSAIALKRSPVPDVLATAVAYAKTGLLMVDDTCHIRQRTWEFASHGLAKAAELDQQYEVQHMMTEALYAACHALVKASMAYAETPGYLESRRQKQ</sequence>
<reference evidence="2 3" key="1">
    <citation type="submission" date="2016-07" db="EMBL/GenBank/DDBJ databases">
        <title>Pervasive Adenine N6-methylation of Active Genes in Fungi.</title>
        <authorList>
            <consortium name="DOE Joint Genome Institute"/>
            <person name="Mondo S.J."/>
            <person name="Dannebaum R.O."/>
            <person name="Kuo R.C."/>
            <person name="Labutti K."/>
            <person name="Haridas S."/>
            <person name="Kuo A."/>
            <person name="Salamov A."/>
            <person name="Ahrendt S.R."/>
            <person name="Lipzen A."/>
            <person name="Sullivan W."/>
            <person name="Andreopoulos W.B."/>
            <person name="Clum A."/>
            <person name="Lindquist E."/>
            <person name="Daum C."/>
            <person name="Ramamoorthy G.K."/>
            <person name="Gryganskyi A."/>
            <person name="Culley D."/>
            <person name="Magnuson J.K."/>
            <person name="James T.Y."/>
            <person name="O'Malley M.A."/>
            <person name="Stajich J.E."/>
            <person name="Spatafora J.W."/>
            <person name="Visel A."/>
            <person name="Grigoriev I.V."/>
        </authorList>
    </citation>
    <scope>NUCLEOTIDE SEQUENCE [LARGE SCALE GENOMIC DNA]</scope>
    <source>
        <strain evidence="2 3">NRRL 2496</strain>
    </source>
</reference>
<dbReference type="SUPFAM" id="SSF116846">
    <property type="entry name" value="MIT domain"/>
    <property type="match status" value="1"/>
</dbReference>
<dbReference type="OMA" id="MATEMNN"/>
<keyword evidence="3" id="KW-1185">Reference proteome</keyword>
<accession>A0A1X2HNE1</accession>
<dbReference type="STRING" id="13706.A0A1X2HNE1"/>
<dbReference type="InterPro" id="IPR036181">
    <property type="entry name" value="MIT_dom_sf"/>
</dbReference>
<feature type="region of interest" description="Disordered" evidence="1">
    <location>
        <begin position="94"/>
        <end position="122"/>
    </location>
</feature>
<dbReference type="InParanoid" id="A0A1X2HNE1"/>
<dbReference type="Proteomes" id="UP000242180">
    <property type="component" value="Unassembled WGS sequence"/>
</dbReference>
<evidence type="ECO:0000313" key="2">
    <source>
        <dbReference type="EMBL" id="ORZ00923.1"/>
    </source>
</evidence>
<evidence type="ECO:0000313" key="3">
    <source>
        <dbReference type="Proteomes" id="UP000242180"/>
    </source>
</evidence>
<gene>
    <name evidence="2" type="ORF">BCR43DRAFT_432449</name>
</gene>
<comment type="caution">
    <text evidence="2">The sequence shown here is derived from an EMBL/GenBank/DDBJ whole genome shotgun (WGS) entry which is preliminary data.</text>
</comment>
<proteinExistence type="predicted"/>
<dbReference type="AlphaFoldDB" id="A0A1X2HNE1"/>
<dbReference type="EMBL" id="MCGN01000002">
    <property type="protein sequence ID" value="ORZ00923.1"/>
    <property type="molecule type" value="Genomic_DNA"/>
</dbReference>